<name>A0A165CAK3_EXIGL</name>
<dbReference type="EMBL" id="KV426345">
    <property type="protein sequence ID" value="KZV82121.1"/>
    <property type="molecule type" value="Genomic_DNA"/>
</dbReference>
<feature type="non-terminal residue" evidence="1">
    <location>
        <position position="69"/>
    </location>
</feature>
<reference evidence="1 2" key="1">
    <citation type="journal article" date="2016" name="Mol. Biol. Evol.">
        <title>Comparative Genomics of Early-Diverging Mushroom-Forming Fungi Provides Insights into the Origins of Lignocellulose Decay Capabilities.</title>
        <authorList>
            <person name="Nagy L.G."/>
            <person name="Riley R."/>
            <person name="Tritt A."/>
            <person name="Adam C."/>
            <person name="Daum C."/>
            <person name="Floudas D."/>
            <person name="Sun H."/>
            <person name="Yadav J.S."/>
            <person name="Pangilinan J."/>
            <person name="Larsson K.H."/>
            <person name="Matsuura K."/>
            <person name="Barry K."/>
            <person name="Labutti K."/>
            <person name="Kuo R."/>
            <person name="Ohm R.A."/>
            <person name="Bhattacharya S.S."/>
            <person name="Shirouzu T."/>
            <person name="Yoshinaga Y."/>
            <person name="Martin F.M."/>
            <person name="Grigoriev I.V."/>
            <person name="Hibbett D.S."/>
        </authorList>
    </citation>
    <scope>NUCLEOTIDE SEQUENCE [LARGE SCALE GENOMIC DNA]</scope>
    <source>
        <strain evidence="1 2">HHB12029</strain>
    </source>
</reference>
<keyword evidence="2" id="KW-1185">Reference proteome</keyword>
<proteinExistence type="predicted"/>
<gene>
    <name evidence="1" type="ORF">EXIGLDRAFT_730202</name>
</gene>
<dbReference type="AlphaFoldDB" id="A0A165CAK3"/>
<evidence type="ECO:0000313" key="1">
    <source>
        <dbReference type="EMBL" id="KZV82121.1"/>
    </source>
</evidence>
<accession>A0A165CAK3</accession>
<protein>
    <submittedName>
        <fullName evidence="1">Uncharacterized protein</fullName>
    </submittedName>
</protein>
<evidence type="ECO:0000313" key="2">
    <source>
        <dbReference type="Proteomes" id="UP000077266"/>
    </source>
</evidence>
<dbReference type="Proteomes" id="UP000077266">
    <property type="component" value="Unassembled WGS sequence"/>
</dbReference>
<dbReference type="InParanoid" id="A0A165CAK3"/>
<feature type="non-terminal residue" evidence="1">
    <location>
        <position position="1"/>
    </location>
</feature>
<organism evidence="1 2">
    <name type="scientific">Exidia glandulosa HHB12029</name>
    <dbReference type="NCBI Taxonomy" id="1314781"/>
    <lineage>
        <taxon>Eukaryota</taxon>
        <taxon>Fungi</taxon>
        <taxon>Dikarya</taxon>
        <taxon>Basidiomycota</taxon>
        <taxon>Agaricomycotina</taxon>
        <taxon>Agaricomycetes</taxon>
        <taxon>Auriculariales</taxon>
        <taxon>Exidiaceae</taxon>
        <taxon>Exidia</taxon>
    </lineage>
</organism>
<sequence length="69" mass="7904">VDTTNILWILIPETSGYARNYELCAPESQPDKTCPASWQSTFPVQIGRDRHGIPIYLPQDSRTVRTQDR</sequence>